<dbReference type="AlphaFoldDB" id="A0A919PQ31"/>
<name>A0A919PQ31_9ACTN</name>
<organism evidence="3 4">
    <name type="scientific">Dactylosporangium siamense</name>
    <dbReference type="NCBI Taxonomy" id="685454"/>
    <lineage>
        <taxon>Bacteria</taxon>
        <taxon>Bacillati</taxon>
        <taxon>Actinomycetota</taxon>
        <taxon>Actinomycetes</taxon>
        <taxon>Micromonosporales</taxon>
        <taxon>Micromonosporaceae</taxon>
        <taxon>Dactylosporangium</taxon>
    </lineage>
</organism>
<gene>
    <name evidence="3" type="ORF">Dsi01nite_068660</name>
</gene>
<dbReference type="InterPro" id="IPR036390">
    <property type="entry name" value="WH_DNA-bd_sf"/>
</dbReference>
<feature type="region of interest" description="Disordered" evidence="2">
    <location>
        <begin position="223"/>
        <end position="263"/>
    </location>
</feature>
<evidence type="ECO:0000256" key="1">
    <source>
        <dbReference type="ARBA" id="ARBA00006479"/>
    </source>
</evidence>
<reference evidence="3" key="1">
    <citation type="submission" date="2021-01" db="EMBL/GenBank/DDBJ databases">
        <title>Whole genome shotgun sequence of Dactylosporangium siamense NBRC 106093.</title>
        <authorList>
            <person name="Komaki H."/>
            <person name="Tamura T."/>
        </authorList>
    </citation>
    <scope>NUCLEOTIDE SEQUENCE</scope>
    <source>
        <strain evidence="3">NBRC 106093</strain>
    </source>
</reference>
<dbReference type="PANTHER" id="PTHR18964:SF149">
    <property type="entry name" value="BIFUNCTIONAL UDP-N-ACETYLGLUCOSAMINE 2-EPIMERASE_N-ACETYLMANNOSAMINE KINASE"/>
    <property type="match status" value="1"/>
</dbReference>
<dbReference type="PANTHER" id="PTHR18964">
    <property type="entry name" value="ROK (REPRESSOR, ORF, KINASE) FAMILY"/>
    <property type="match status" value="1"/>
</dbReference>
<feature type="compositionally biased region" description="Gly residues" evidence="2">
    <location>
        <begin position="228"/>
        <end position="237"/>
    </location>
</feature>
<dbReference type="Proteomes" id="UP000660611">
    <property type="component" value="Unassembled WGS sequence"/>
</dbReference>
<accession>A0A919PQ31</accession>
<dbReference type="Gene3D" id="3.30.420.40">
    <property type="match status" value="3"/>
</dbReference>
<protein>
    <recommendedName>
        <fullName evidence="5">ROK family protein</fullName>
    </recommendedName>
</protein>
<evidence type="ECO:0000313" key="3">
    <source>
        <dbReference type="EMBL" id="GIG48825.1"/>
    </source>
</evidence>
<dbReference type="SUPFAM" id="SSF53067">
    <property type="entry name" value="Actin-like ATPase domain"/>
    <property type="match status" value="2"/>
</dbReference>
<comment type="similarity">
    <text evidence="1">Belongs to the ROK (NagC/XylR) family.</text>
</comment>
<keyword evidence="4" id="KW-1185">Reference proteome</keyword>
<dbReference type="InterPro" id="IPR036388">
    <property type="entry name" value="WH-like_DNA-bd_sf"/>
</dbReference>
<dbReference type="Pfam" id="PF00480">
    <property type="entry name" value="ROK"/>
    <property type="match status" value="1"/>
</dbReference>
<feature type="compositionally biased region" description="Acidic residues" evidence="2">
    <location>
        <begin position="239"/>
        <end position="249"/>
    </location>
</feature>
<comment type="caution">
    <text evidence="3">The sequence shown here is derived from an EMBL/GenBank/DDBJ whole genome shotgun (WGS) entry which is preliminary data.</text>
</comment>
<dbReference type="SUPFAM" id="SSF46785">
    <property type="entry name" value="Winged helix' DNA-binding domain"/>
    <property type="match status" value="1"/>
</dbReference>
<dbReference type="InterPro" id="IPR043129">
    <property type="entry name" value="ATPase_NBD"/>
</dbReference>
<dbReference type="InterPro" id="IPR000600">
    <property type="entry name" value="ROK"/>
</dbReference>
<sequence length="469" mass="48237">MRVGPSQEEIRRSNLGALLRSVHLHGAMSRADLTTSLGLNRSTIGALTADLAAAGLVSEGVPREQRGRAGRPSLVVHPESEHVYVFAFAVEVDRIVAARVGLGGVVLDRHAAVRERGDRSAAQVVAPIADFVRQMQKAAPPGARLVGSAAAVSAMVRREDGFVRLGPELGWVDQPLGEALADVIISTGVDLFPATRLRAPAVPAQRHAPDDDLVDASLARRSATGATGTAGSGGGSGDDLLDGDGDLPEPGEPGTGSDATRPLVQVRNNADLAALAEHARGAAVGCDNVVYLYGDAGVGGGIIAAGRPVTGHGGYGGEVGHMVVNPAGKPCSCGSRGCWETEIGEHALLAAAGRNPSSGREGILTVVDAAGRGDASAQAAVRQVGDWLGFGVANLVNIFNPEMVIFGGTLREVYLASAAQVRSRLNRNALPACREHVRLRTPVLGEDAALLGAAELAFEPLFADPLDFA</sequence>
<dbReference type="Gene3D" id="1.10.10.10">
    <property type="entry name" value="Winged helix-like DNA-binding domain superfamily/Winged helix DNA-binding domain"/>
    <property type="match status" value="1"/>
</dbReference>
<proteinExistence type="inferred from homology"/>
<evidence type="ECO:0000256" key="2">
    <source>
        <dbReference type="SAM" id="MobiDB-lite"/>
    </source>
</evidence>
<evidence type="ECO:0008006" key="5">
    <source>
        <dbReference type="Google" id="ProtNLM"/>
    </source>
</evidence>
<evidence type="ECO:0000313" key="4">
    <source>
        <dbReference type="Proteomes" id="UP000660611"/>
    </source>
</evidence>
<dbReference type="RefSeq" id="WP_239136380.1">
    <property type="nucleotide sequence ID" value="NZ_JBHSBG010000018.1"/>
</dbReference>
<dbReference type="EMBL" id="BONQ01000108">
    <property type="protein sequence ID" value="GIG48825.1"/>
    <property type="molecule type" value="Genomic_DNA"/>
</dbReference>